<comment type="similarity">
    <text evidence="1 8 9">Belongs to the peptidase S8 family.</text>
</comment>
<dbReference type="PROSITE" id="PS00136">
    <property type="entry name" value="SUBTILASE_ASP"/>
    <property type="match status" value="1"/>
</dbReference>
<feature type="region of interest" description="Disordered" evidence="10">
    <location>
        <begin position="144"/>
        <end position="177"/>
    </location>
</feature>
<dbReference type="InterPro" id="IPR015500">
    <property type="entry name" value="Peptidase_S8_subtilisin-rel"/>
</dbReference>
<dbReference type="GO" id="GO:0004252">
    <property type="term" value="F:serine-type endopeptidase activity"/>
    <property type="evidence" value="ECO:0007669"/>
    <property type="project" value="InterPro"/>
</dbReference>
<evidence type="ECO:0000313" key="14">
    <source>
        <dbReference type="Proteomes" id="UP000239649"/>
    </source>
</evidence>
<dbReference type="Pfam" id="PF00082">
    <property type="entry name" value="Peptidase_S8"/>
    <property type="match status" value="1"/>
</dbReference>
<evidence type="ECO:0000256" key="5">
    <source>
        <dbReference type="ARBA" id="ARBA00022825"/>
    </source>
</evidence>
<dbReference type="SUPFAM" id="SSF49785">
    <property type="entry name" value="Galactose-binding domain-like"/>
    <property type="match status" value="1"/>
</dbReference>
<dbReference type="InterPro" id="IPR050131">
    <property type="entry name" value="Peptidase_S8_subtilisin-like"/>
</dbReference>
<feature type="domain" description="Fucolectin tachylectin-4 pentraxin-1" evidence="12">
    <location>
        <begin position="515"/>
        <end position="660"/>
    </location>
</feature>
<dbReference type="PANTHER" id="PTHR43806:SF11">
    <property type="entry name" value="CEREVISIN-RELATED"/>
    <property type="match status" value="1"/>
</dbReference>
<keyword evidence="14" id="KW-1185">Reference proteome</keyword>
<organism evidence="13 14">
    <name type="scientific">Micractinium conductrix</name>
    <dbReference type="NCBI Taxonomy" id="554055"/>
    <lineage>
        <taxon>Eukaryota</taxon>
        <taxon>Viridiplantae</taxon>
        <taxon>Chlorophyta</taxon>
        <taxon>core chlorophytes</taxon>
        <taxon>Trebouxiophyceae</taxon>
        <taxon>Chlorellales</taxon>
        <taxon>Chlorellaceae</taxon>
        <taxon>Chlorella clade</taxon>
        <taxon>Micractinium</taxon>
    </lineage>
</organism>
<dbReference type="Gene3D" id="3.40.50.200">
    <property type="entry name" value="Peptidase S8/S53 domain"/>
    <property type="match status" value="2"/>
</dbReference>
<dbReference type="InterPro" id="IPR006585">
    <property type="entry name" value="FTP1"/>
</dbReference>
<comment type="caution">
    <text evidence="13">The sequence shown here is derived from an EMBL/GenBank/DDBJ whole genome shotgun (WGS) entry which is preliminary data.</text>
</comment>
<name>A0A2P6VQH7_9CHLO</name>
<dbReference type="InterPro" id="IPR023827">
    <property type="entry name" value="Peptidase_S8_Asp-AS"/>
</dbReference>
<dbReference type="PROSITE" id="PS51257">
    <property type="entry name" value="PROKAR_LIPOPROTEIN"/>
    <property type="match status" value="1"/>
</dbReference>
<evidence type="ECO:0000256" key="2">
    <source>
        <dbReference type="ARBA" id="ARBA00022670"/>
    </source>
</evidence>
<dbReference type="SUPFAM" id="SSF52743">
    <property type="entry name" value="Subtilisin-like"/>
    <property type="match status" value="1"/>
</dbReference>
<dbReference type="InterPro" id="IPR000209">
    <property type="entry name" value="Peptidase_S8/S53_dom"/>
</dbReference>
<keyword evidence="4 9" id="KW-0378">Hydrolase</keyword>
<dbReference type="Pfam" id="PF22633">
    <property type="entry name" value="F5_F8_type_C_2"/>
    <property type="match status" value="1"/>
</dbReference>
<evidence type="ECO:0000313" key="13">
    <source>
        <dbReference type="EMBL" id="PSC76325.1"/>
    </source>
</evidence>
<keyword evidence="5 9" id="KW-0720">Serine protease</keyword>
<keyword evidence="11" id="KW-0732">Signal</keyword>
<evidence type="ECO:0000256" key="7">
    <source>
        <dbReference type="ARBA" id="ARBA00023157"/>
    </source>
</evidence>
<evidence type="ECO:0000256" key="1">
    <source>
        <dbReference type="ARBA" id="ARBA00011073"/>
    </source>
</evidence>
<dbReference type="PANTHER" id="PTHR43806">
    <property type="entry name" value="PEPTIDASE S8"/>
    <property type="match status" value="1"/>
</dbReference>
<keyword evidence="7" id="KW-1015">Disulfide bond</keyword>
<sequence>MTSPAKAFTALLLLLGCLTAAAGGATASGAATGGGGGGQRQRPPFLPRSVLVRFASGTANRGRRLAAAADGLPPGLAFGRLLRGGAASGAAAAAIDGAASPLAGRLAELFIRDNSTVADRVAQLRKRPELDHVQPNYLYRTDATWRSGGSSSGGSGSGAASGGGSPAARRLLTGGTVTPNDPTIGWHIGKIGMPEAWATTTGSNQVGVCVIDTGIRKSHQDLAANFGGGWNRGCSTAGVRVIVAAFGSDYFDQLQAWAIDALREDNILLMASAGNAASNNTATPVYPASFAYSNILAVAASLQSDAMATFSNYGGRVGQGVEQSCVGSWWCTSVHLAAPGQQVWTTKKGSDSDYEEASGTSVAAPVVAGVAALMWAARPAASYTVVRQTILSTVTPVASMAGYTMTGGRLNASAAVVAMAAAGAPPPSPPAAFAGYKYDRNTYWYVLEVTGTTQVKVYNASADPADWRACAQGCVSTAWCRIFQHYPDPEQMWRDESPAGSCIMRPPPPRPPPLASTFLAKQSTTAGGSSGADKAKDGSAATFSSTASQSKPWWSLDLRASRKVAAVTITAINAATFNQLKDVEVRVGASLPGATAATAVDKINAVCVSKAGQVVSAKGKAVTLACGGGAKTGRYLTIHIKTAGTAKTTLSLAEVTVTLQ</sequence>
<evidence type="ECO:0000256" key="9">
    <source>
        <dbReference type="RuleBase" id="RU003355"/>
    </source>
</evidence>
<evidence type="ECO:0000256" key="11">
    <source>
        <dbReference type="SAM" id="SignalP"/>
    </source>
</evidence>
<evidence type="ECO:0000256" key="3">
    <source>
        <dbReference type="ARBA" id="ARBA00022723"/>
    </source>
</evidence>
<dbReference type="Proteomes" id="UP000239649">
    <property type="component" value="Unassembled WGS sequence"/>
</dbReference>
<evidence type="ECO:0000256" key="6">
    <source>
        <dbReference type="ARBA" id="ARBA00022837"/>
    </source>
</evidence>
<evidence type="ECO:0000259" key="12">
    <source>
        <dbReference type="SMART" id="SM00607"/>
    </source>
</evidence>
<gene>
    <name evidence="13" type="primary">g637</name>
    <name evidence="13" type="ORF">C2E20_0637</name>
</gene>
<evidence type="ECO:0000256" key="8">
    <source>
        <dbReference type="PROSITE-ProRule" id="PRU01240"/>
    </source>
</evidence>
<dbReference type="PRINTS" id="PR00723">
    <property type="entry name" value="SUBTILISIN"/>
</dbReference>
<comment type="caution">
    <text evidence="8">Lacks conserved residue(s) required for the propagation of feature annotation.</text>
</comment>
<dbReference type="PROSITE" id="PS00138">
    <property type="entry name" value="SUBTILASE_SER"/>
    <property type="match status" value="1"/>
</dbReference>
<dbReference type="Gene3D" id="2.60.120.260">
    <property type="entry name" value="Galactose-binding domain-like"/>
    <property type="match status" value="1"/>
</dbReference>
<reference evidence="13 14" key="1">
    <citation type="journal article" date="2018" name="Plant J.">
        <title>Genome sequences of Chlorella sorokiniana UTEX 1602 and Micractinium conductrix SAG 241.80: implications to maltose excretion by a green alga.</title>
        <authorList>
            <person name="Arriola M.B."/>
            <person name="Velmurugan N."/>
            <person name="Zhang Y."/>
            <person name="Plunkett M.H."/>
            <person name="Hondzo H."/>
            <person name="Barney B.M."/>
        </authorList>
    </citation>
    <scope>NUCLEOTIDE SEQUENCE [LARGE SCALE GENOMIC DNA]</scope>
    <source>
        <strain evidence="13 14">SAG 241.80</strain>
    </source>
</reference>
<dbReference type="InterPro" id="IPR008979">
    <property type="entry name" value="Galactose-bd-like_sf"/>
</dbReference>
<dbReference type="AlphaFoldDB" id="A0A2P6VQH7"/>
<feature type="compositionally biased region" description="Gly residues" evidence="10">
    <location>
        <begin position="150"/>
        <end position="165"/>
    </location>
</feature>
<keyword evidence="3" id="KW-0479">Metal-binding</keyword>
<feature type="signal peptide" evidence="11">
    <location>
        <begin position="1"/>
        <end position="24"/>
    </location>
</feature>
<evidence type="ECO:0000256" key="4">
    <source>
        <dbReference type="ARBA" id="ARBA00022801"/>
    </source>
</evidence>
<keyword evidence="2 9" id="KW-0645">Protease</keyword>
<evidence type="ECO:0000256" key="10">
    <source>
        <dbReference type="SAM" id="MobiDB-lite"/>
    </source>
</evidence>
<dbReference type="EMBL" id="LHPF02000001">
    <property type="protein sequence ID" value="PSC76325.1"/>
    <property type="molecule type" value="Genomic_DNA"/>
</dbReference>
<keyword evidence="6" id="KW-0106">Calcium</keyword>
<protein>
    <submittedName>
        <fullName evidence="13">Thermophilic serine ase</fullName>
    </submittedName>
</protein>
<dbReference type="InterPro" id="IPR036852">
    <property type="entry name" value="Peptidase_S8/S53_dom_sf"/>
</dbReference>
<feature type="chain" id="PRO_5015126085" evidence="11">
    <location>
        <begin position="25"/>
        <end position="660"/>
    </location>
</feature>
<proteinExistence type="inferred from homology"/>
<dbReference type="InterPro" id="IPR023828">
    <property type="entry name" value="Peptidase_S8_Ser-AS"/>
</dbReference>
<dbReference type="SMART" id="SM00607">
    <property type="entry name" value="FTP"/>
    <property type="match status" value="1"/>
</dbReference>
<dbReference type="PROSITE" id="PS51892">
    <property type="entry name" value="SUBTILASE"/>
    <property type="match status" value="1"/>
</dbReference>
<dbReference type="GO" id="GO:0046872">
    <property type="term" value="F:metal ion binding"/>
    <property type="evidence" value="ECO:0007669"/>
    <property type="project" value="UniProtKB-KW"/>
</dbReference>
<accession>A0A2P6VQH7</accession>
<dbReference type="GO" id="GO:0006508">
    <property type="term" value="P:proteolysis"/>
    <property type="evidence" value="ECO:0007669"/>
    <property type="project" value="UniProtKB-KW"/>
</dbReference>